<dbReference type="AlphaFoldDB" id="A0A9J5WL62"/>
<sequence length="117" mass="13136">LTCRELNAHVVVKEGKTWWKKNTKATYFSNEYIERDGVDVALTPAILNEILGTVDTDHLVCLCGSYNSFVSSCKCSSEELDYMAPLLLVPMDVTKTKGHALIMVLPSPLWREISLMK</sequence>
<protein>
    <submittedName>
        <fullName evidence="1">Uncharacterized protein</fullName>
    </submittedName>
</protein>
<name>A0A9J5WL62_SOLCO</name>
<organism evidence="1 2">
    <name type="scientific">Solanum commersonii</name>
    <name type="common">Commerson's wild potato</name>
    <name type="synonym">Commerson's nightshade</name>
    <dbReference type="NCBI Taxonomy" id="4109"/>
    <lineage>
        <taxon>Eukaryota</taxon>
        <taxon>Viridiplantae</taxon>
        <taxon>Streptophyta</taxon>
        <taxon>Embryophyta</taxon>
        <taxon>Tracheophyta</taxon>
        <taxon>Spermatophyta</taxon>
        <taxon>Magnoliopsida</taxon>
        <taxon>eudicotyledons</taxon>
        <taxon>Gunneridae</taxon>
        <taxon>Pentapetalae</taxon>
        <taxon>asterids</taxon>
        <taxon>lamiids</taxon>
        <taxon>Solanales</taxon>
        <taxon>Solanaceae</taxon>
        <taxon>Solanoideae</taxon>
        <taxon>Solaneae</taxon>
        <taxon>Solanum</taxon>
    </lineage>
</organism>
<dbReference type="EMBL" id="JACXVP010000011">
    <property type="protein sequence ID" value="KAG5576258.1"/>
    <property type="molecule type" value="Genomic_DNA"/>
</dbReference>
<comment type="caution">
    <text evidence="1">The sequence shown here is derived from an EMBL/GenBank/DDBJ whole genome shotgun (WGS) entry which is preliminary data.</text>
</comment>
<evidence type="ECO:0000313" key="2">
    <source>
        <dbReference type="Proteomes" id="UP000824120"/>
    </source>
</evidence>
<reference evidence="1 2" key="1">
    <citation type="submission" date="2020-09" db="EMBL/GenBank/DDBJ databases">
        <title>De no assembly of potato wild relative species, Solanum commersonii.</title>
        <authorList>
            <person name="Cho K."/>
        </authorList>
    </citation>
    <scope>NUCLEOTIDE SEQUENCE [LARGE SCALE GENOMIC DNA]</scope>
    <source>
        <strain evidence="1">LZ3.2</strain>
        <tissue evidence="1">Leaf</tissue>
    </source>
</reference>
<feature type="non-terminal residue" evidence="1">
    <location>
        <position position="117"/>
    </location>
</feature>
<proteinExistence type="predicted"/>
<keyword evidence="2" id="KW-1185">Reference proteome</keyword>
<evidence type="ECO:0000313" key="1">
    <source>
        <dbReference type="EMBL" id="KAG5576258.1"/>
    </source>
</evidence>
<dbReference type="Proteomes" id="UP000824120">
    <property type="component" value="Chromosome 11"/>
</dbReference>
<accession>A0A9J5WL62</accession>
<gene>
    <name evidence="1" type="ORF">H5410_056392</name>
</gene>